<sequence>MLPVKPFSQVQFSIVMAHLIIDPDEIQRLARISSIKNPQEYRSQFNNATERLATQLRGSVAESWNVCFPTWLDSLGRVKDLACGVRKMTYVPSYATVLGREFVRAYSNDYRFLIDLLFEMPVNSHEYLCTCDLLEMMVEEFHIINKNSKLEELYRIDRLMPPVIILEFSCDLNYERLTLMGEFLRQVALDFIIN</sequence>
<protein>
    <submittedName>
        <fullName evidence="1">Uncharacterized protein</fullName>
    </submittedName>
</protein>
<evidence type="ECO:0000313" key="2">
    <source>
        <dbReference type="Proteomes" id="UP000238937"/>
    </source>
</evidence>
<proteinExistence type="predicted"/>
<name>A0A2T1GGA5_9CYAN</name>
<dbReference type="EMBL" id="PVWO01000113">
    <property type="protein sequence ID" value="PSB56683.1"/>
    <property type="molecule type" value="Genomic_DNA"/>
</dbReference>
<evidence type="ECO:0000313" key="1">
    <source>
        <dbReference type="EMBL" id="PSB56683.1"/>
    </source>
</evidence>
<dbReference type="Proteomes" id="UP000238937">
    <property type="component" value="Unassembled WGS sequence"/>
</dbReference>
<organism evidence="1 2">
    <name type="scientific">Chamaesiphon polymorphus CCALA 037</name>
    <dbReference type="NCBI Taxonomy" id="2107692"/>
    <lineage>
        <taxon>Bacteria</taxon>
        <taxon>Bacillati</taxon>
        <taxon>Cyanobacteriota</taxon>
        <taxon>Cyanophyceae</taxon>
        <taxon>Gomontiellales</taxon>
        <taxon>Chamaesiphonaceae</taxon>
        <taxon>Chamaesiphon</taxon>
    </lineage>
</organism>
<dbReference type="AlphaFoldDB" id="A0A2T1GGA5"/>
<reference evidence="1 2" key="1">
    <citation type="submission" date="2018-03" db="EMBL/GenBank/DDBJ databases">
        <title>The ancient ancestry and fast evolution of plastids.</title>
        <authorList>
            <person name="Moore K.R."/>
            <person name="Magnabosco C."/>
            <person name="Momper L."/>
            <person name="Gold D.A."/>
            <person name="Bosak T."/>
            <person name="Fournier G.P."/>
        </authorList>
    </citation>
    <scope>NUCLEOTIDE SEQUENCE [LARGE SCALE GENOMIC DNA]</scope>
    <source>
        <strain evidence="1 2">CCALA 037</strain>
    </source>
</reference>
<accession>A0A2T1GGA5</accession>
<dbReference type="RefSeq" id="WP_106304159.1">
    <property type="nucleotide sequence ID" value="NZ_PVWO01000113.1"/>
</dbReference>
<keyword evidence="2" id="KW-1185">Reference proteome</keyword>
<gene>
    <name evidence="1" type="ORF">C7B77_11060</name>
</gene>
<comment type="caution">
    <text evidence="1">The sequence shown here is derived from an EMBL/GenBank/DDBJ whole genome shotgun (WGS) entry which is preliminary data.</text>
</comment>
<dbReference type="OrthoDB" id="51846at2"/>